<keyword evidence="12 21" id="KW-0418">Kinase</keyword>
<keyword evidence="13" id="KW-0067">ATP-binding</keyword>
<dbReference type="GO" id="GO:0004721">
    <property type="term" value="F:phosphoprotein phosphatase activity"/>
    <property type="evidence" value="ECO:0007669"/>
    <property type="project" value="InterPro"/>
</dbReference>
<dbReference type="Pfam" id="PF00512">
    <property type="entry name" value="HisKA"/>
    <property type="match status" value="1"/>
</dbReference>
<dbReference type="InterPro" id="IPR004358">
    <property type="entry name" value="Sig_transdc_His_kin-like_C"/>
</dbReference>
<dbReference type="CDD" id="cd00130">
    <property type="entry name" value="PAS"/>
    <property type="match status" value="1"/>
</dbReference>
<dbReference type="Gene3D" id="1.10.287.130">
    <property type="match status" value="1"/>
</dbReference>
<sequence length="450" mass="48467">MAWRVGSFFLLLAAGALAGWLAAADRGAAVGVFLGALVWFGIDVVRGSLVLEWLRRGAAEEPPPTSGLWGEIAERMRRVLRGRQREVEDAEARLREFLAAIQASPNGVVLLDPEGRIEWVNETAAGHLGIDPERDLQQLIGNLLRDPAFTAYGAQGDFSRDVVIAGRAGSSAVPARVSVQLHPYGQGRKLLLSRDVTALEQAETMRRDFVANVSHEIRTPLTVMAGFIETLQTLPLGEADRTRYLGLMSQQGSRMQTLVSDLLTLSRLEGSPAPGAGEWTPVASFLAQCEQEALSLASVLDKSLDLHFDTTAHHEVSGAPSEWLSAMSNLVSNAVRYTPSGGEVAVAWRVLPDGRGEFSVRDTGPGIAAEHLPRLTERFYRVDRSRSRETGGTGLGMAIVKHVVQRHGAQLRIDSTPGVGSCFAITFPAGRMRPLKRTKDAGSGQPATAG</sequence>
<dbReference type="SMART" id="SM00387">
    <property type="entry name" value="HATPase_c"/>
    <property type="match status" value="1"/>
</dbReference>
<dbReference type="SUPFAM" id="SSF55785">
    <property type="entry name" value="PYP-like sensor domain (PAS domain)"/>
    <property type="match status" value="1"/>
</dbReference>
<dbReference type="PROSITE" id="PS50109">
    <property type="entry name" value="HIS_KIN"/>
    <property type="match status" value="1"/>
</dbReference>
<evidence type="ECO:0000256" key="5">
    <source>
        <dbReference type="ARBA" id="ARBA00022448"/>
    </source>
</evidence>
<evidence type="ECO:0000259" key="19">
    <source>
        <dbReference type="PROSITE" id="PS50109"/>
    </source>
</evidence>
<accession>A0A6N8IWK1</accession>
<evidence type="ECO:0000256" key="17">
    <source>
        <dbReference type="ARBA" id="ARBA00025207"/>
    </source>
</evidence>
<dbReference type="InterPro" id="IPR035965">
    <property type="entry name" value="PAS-like_dom_sf"/>
</dbReference>
<dbReference type="SUPFAM" id="SSF55874">
    <property type="entry name" value="ATPase domain of HSP90 chaperone/DNA topoisomerase II/histidine kinase"/>
    <property type="match status" value="1"/>
</dbReference>
<evidence type="ECO:0000256" key="14">
    <source>
        <dbReference type="ARBA" id="ARBA00022989"/>
    </source>
</evidence>
<dbReference type="GO" id="GO:0005886">
    <property type="term" value="C:plasma membrane"/>
    <property type="evidence" value="ECO:0007669"/>
    <property type="project" value="UniProtKB-SubCell"/>
</dbReference>
<keyword evidence="11" id="KW-0547">Nucleotide-binding</keyword>
<dbReference type="NCBIfam" id="TIGR02966">
    <property type="entry name" value="phoR_proteo"/>
    <property type="match status" value="1"/>
</dbReference>
<dbReference type="PROSITE" id="PS50112">
    <property type="entry name" value="PAS"/>
    <property type="match status" value="1"/>
</dbReference>
<keyword evidence="10" id="KW-0812">Transmembrane</keyword>
<evidence type="ECO:0000256" key="18">
    <source>
        <dbReference type="SAM" id="Coils"/>
    </source>
</evidence>
<comment type="subcellular location">
    <subcellularLocation>
        <location evidence="2">Cell inner membrane</location>
        <topology evidence="2">Multi-pass membrane protein</topology>
    </subcellularLocation>
</comment>
<dbReference type="Gene3D" id="3.30.565.10">
    <property type="entry name" value="Histidine kinase-like ATPase, C-terminal domain"/>
    <property type="match status" value="1"/>
</dbReference>
<evidence type="ECO:0000256" key="4">
    <source>
        <dbReference type="ARBA" id="ARBA00019665"/>
    </source>
</evidence>
<evidence type="ECO:0000256" key="11">
    <source>
        <dbReference type="ARBA" id="ARBA00022741"/>
    </source>
</evidence>
<dbReference type="PANTHER" id="PTHR45453">
    <property type="entry name" value="PHOSPHATE REGULON SENSOR PROTEIN PHOR"/>
    <property type="match status" value="1"/>
</dbReference>
<dbReference type="InterPro" id="IPR000014">
    <property type="entry name" value="PAS"/>
</dbReference>
<dbReference type="CDD" id="cd00082">
    <property type="entry name" value="HisKA"/>
    <property type="match status" value="1"/>
</dbReference>
<evidence type="ECO:0000256" key="7">
    <source>
        <dbReference type="ARBA" id="ARBA00022553"/>
    </source>
</evidence>
<protein>
    <recommendedName>
        <fullName evidence="4">Phosphate regulon sensor protein PhoR</fullName>
        <ecNumber evidence="3">2.7.13.3</ecNumber>
    </recommendedName>
</protein>
<evidence type="ECO:0000256" key="6">
    <source>
        <dbReference type="ARBA" id="ARBA00022475"/>
    </source>
</evidence>
<name>A0A6N8IWK1_9BURK</name>
<dbReference type="FunFam" id="3.30.565.10:FF:000006">
    <property type="entry name" value="Sensor histidine kinase WalK"/>
    <property type="match status" value="1"/>
</dbReference>
<dbReference type="Pfam" id="PF02518">
    <property type="entry name" value="HATPase_c"/>
    <property type="match status" value="1"/>
</dbReference>
<evidence type="ECO:0000256" key="2">
    <source>
        <dbReference type="ARBA" id="ARBA00004429"/>
    </source>
</evidence>
<dbReference type="InterPro" id="IPR021766">
    <property type="entry name" value="PhoR_N"/>
</dbReference>
<dbReference type="Gene3D" id="3.30.450.20">
    <property type="entry name" value="PAS domain"/>
    <property type="match status" value="1"/>
</dbReference>
<dbReference type="Proteomes" id="UP000469385">
    <property type="component" value="Unassembled WGS sequence"/>
</dbReference>
<keyword evidence="18" id="KW-0175">Coiled coil</keyword>
<keyword evidence="7" id="KW-0597">Phosphoprotein</keyword>
<evidence type="ECO:0000256" key="10">
    <source>
        <dbReference type="ARBA" id="ARBA00022692"/>
    </source>
</evidence>
<evidence type="ECO:0000313" key="22">
    <source>
        <dbReference type="Proteomes" id="UP000469385"/>
    </source>
</evidence>
<keyword evidence="16" id="KW-0472">Membrane</keyword>
<gene>
    <name evidence="21" type="primary">phoR</name>
    <name evidence="21" type="ORF">GON04_17300</name>
</gene>
<evidence type="ECO:0000256" key="15">
    <source>
        <dbReference type="ARBA" id="ARBA00023012"/>
    </source>
</evidence>
<dbReference type="RefSeq" id="WP_157399293.1">
    <property type="nucleotide sequence ID" value="NZ_WSEL01000009.1"/>
</dbReference>
<dbReference type="InterPro" id="IPR050351">
    <property type="entry name" value="BphY/WalK/GraS-like"/>
</dbReference>
<feature type="coiled-coil region" evidence="18">
    <location>
        <begin position="73"/>
        <end position="100"/>
    </location>
</feature>
<proteinExistence type="predicted"/>
<dbReference type="InterPro" id="IPR036097">
    <property type="entry name" value="HisK_dim/P_sf"/>
</dbReference>
<dbReference type="GO" id="GO:0006817">
    <property type="term" value="P:phosphate ion transport"/>
    <property type="evidence" value="ECO:0007669"/>
    <property type="project" value="UniProtKB-KW"/>
</dbReference>
<dbReference type="SMART" id="SM00388">
    <property type="entry name" value="HisKA"/>
    <property type="match status" value="1"/>
</dbReference>
<dbReference type="PANTHER" id="PTHR45453:SF1">
    <property type="entry name" value="PHOSPHATE REGULON SENSOR PROTEIN PHOR"/>
    <property type="match status" value="1"/>
</dbReference>
<keyword evidence="6" id="KW-1003">Cell membrane</keyword>
<dbReference type="InterPro" id="IPR005467">
    <property type="entry name" value="His_kinase_dom"/>
</dbReference>
<dbReference type="InterPro" id="IPR003594">
    <property type="entry name" value="HATPase_dom"/>
</dbReference>
<comment type="caution">
    <text evidence="21">The sequence shown here is derived from an EMBL/GenBank/DDBJ whole genome shotgun (WGS) entry which is preliminary data.</text>
</comment>
<dbReference type="GO" id="GO:0005524">
    <property type="term" value="F:ATP binding"/>
    <property type="evidence" value="ECO:0007669"/>
    <property type="project" value="UniProtKB-KW"/>
</dbReference>
<dbReference type="GO" id="GO:0000155">
    <property type="term" value="F:phosphorelay sensor kinase activity"/>
    <property type="evidence" value="ECO:0007669"/>
    <property type="project" value="InterPro"/>
</dbReference>
<evidence type="ECO:0000313" key="21">
    <source>
        <dbReference type="EMBL" id="MVQ31217.1"/>
    </source>
</evidence>
<evidence type="ECO:0000259" key="20">
    <source>
        <dbReference type="PROSITE" id="PS50112"/>
    </source>
</evidence>
<dbReference type="PRINTS" id="PR00344">
    <property type="entry name" value="BCTRLSENSOR"/>
</dbReference>
<keyword evidence="5" id="KW-0813">Transport</keyword>
<dbReference type="EMBL" id="WSEL01000009">
    <property type="protein sequence ID" value="MVQ31217.1"/>
    <property type="molecule type" value="Genomic_DNA"/>
</dbReference>
<dbReference type="SMART" id="SM00091">
    <property type="entry name" value="PAS"/>
    <property type="match status" value="1"/>
</dbReference>
<feature type="domain" description="PAS" evidence="20">
    <location>
        <begin position="90"/>
        <end position="133"/>
    </location>
</feature>
<keyword evidence="15" id="KW-0902">Two-component regulatory system</keyword>
<evidence type="ECO:0000256" key="3">
    <source>
        <dbReference type="ARBA" id="ARBA00012438"/>
    </source>
</evidence>
<organism evidence="21 22">
    <name type="scientific">Ramlibacter pinisoli</name>
    <dbReference type="NCBI Taxonomy" id="2682844"/>
    <lineage>
        <taxon>Bacteria</taxon>
        <taxon>Pseudomonadati</taxon>
        <taxon>Pseudomonadota</taxon>
        <taxon>Betaproteobacteria</taxon>
        <taxon>Burkholderiales</taxon>
        <taxon>Comamonadaceae</taxon>
        <taxon>Ramlibacter</taxon>
    </lineage>
</organism>
<keyword evidence="8" id="KW-0592">Phosphate transport</keyword>
<dbReference type="GO" id="GO:0016036">
    <property type="term" value="P:cellular response to phosphate starvation"/>
    <property type="evidence" value="ECO:0007669"/>
    <property type="project" value="TreeGrafter"/>
</dbReference>
<dbReference type="AlphaFoldDB" id="A0A6N8IWK1"/>
<keyword evidence="14" id="KW-1133">Transmembrane helix</keyword>
<dbReference type="InterPro" id="IPR036890">
    <property type="entry name" value="HATPase_C_sf"/>
</dbReference>
<evidence type="ECO:0000256" key="16">
    <source>
        <dbReference type="ARBA" id="ARBA00023136"/>
    </source>
</evidence>
<keyword evidence="22" id="KW-1185">Reference proteome</keyword>
<evidence type="ECO:0000256" key="1">
    <source>
        <dbReference type="ARBA" id="ARBA00000085"/>
    </source>
</evidence>
<comment type="catalytic activity">
    <reaction evidence="1">
        <text>ATP + protein L-histidine = ADP + protein N-phospho-L-histidine.</text>
        <dbReference type="EC" id="2.7.13.3"/>
    </reaction>
</comment>
<evidence type="ECO:0000256" key="12">
    <source>
        <dbReference type="ARBA" id="ARBA00022777"/>
    </source>
</evidence>
<dbReference type="Pfam" id="PF13188">
    <property type="entry name" value="PAS_8"/>
    <property type="match status" value="1"/>
</dbReference>
<reference evidence="21 22" key="1">
    <citation type="submission" date="2019-12" db="EMBL/GenBank/DDBJ databases">
        <authorList>
            <person name="Huq M.A."/>
        </authorList>
    </citation>
    <scope>NUCLEOTIDE SEQUENCE [LARGE SCALE GENOMIC DNA]</scope>
    <source>
        <strain evidence="21 22">MAH-25</strain>
    </source>
</reference>
<dbReference type="FunFam" id="1.10.287.130:FF:000001">
    <property type="entry name" value="Two-component sensor histidine kinase"/>
    <property type="match status" value="1"/>
</dbReference>
<feature type="domain" description="Histidine kinase" evidence="19">
    <location>
        <begin position="212"/>
        <end position="431"/>
    </location>
</feature>
<dbReference type="InterPro" id="IPR014310">
    <property type="entry name" value="Sig_transdc_His_kinase_PhoR"/>
</dbReference>
<comment type="function">
    <text evidence="17">Member of the two-component regulatory system PhoR/PhoB involved in the phosphate regulon genes expression. PhoR may function as a membrane-associated protein kinase that phosphorylates PhoB in response to environmental signals.</text>
</comment>
<evidence type="ECO:0000256" key="13">
    <source>
        <dbReference type="ARBA" id="ARBA00022840"/>
    </source>
</evidence>
<keyword evidence="9" id="KW-0808">Transferase</keyword>
<evidence type="ECO:0000256" key="8">
    <source>
        <dbReference type="ARBA" id="ARBA00022592"/>
    </source>
</evidence>
<evidence type="ECO:0000256" key="9">
    <source>
        <dbReference type="ARBA" id="ARBA00022679"/>
    </source>
</evidence>
<dbReference type="InterPro" id="IPR003661">
    <property type="entry name" value="HisK_dim/P_dom"/>
</dbReference>
<dbReference type="SUPFAM" id="SSF47384">
    <property type="entry name" value="Homodimeric domain of signal transducing histidine kinase"/>
    <property type="match status" value="1"/>
</dbReference>
<dbReference type="Pfam" id="PF11808">
    <property type="entry name" value="PhoR"/>
    <property type="match status" value="1"/>
</dbReference>
<dbReference type="EC" id="2.7.13.3" evidence="3"/>